<dbReference type="InterPro" id="IPR023753">
    <property type="entry name" value="FAD/NAD-binding_dom"/>
</dbReference>
<comment type="catalytic activity">
    <reaction evidence="6">
        <text>[thioredoxin]-dithiol + NADP(+) = [thioredoxin]-disulfide + NADPH + H(+)</text>
        <dbReference type="Rhea" id="RHEA:20345"/>
        <dbReference type="Rhea" id="RHEA-COMP:10698"/>
        <dbReference type="Rhea" id="RHEA-COMP:10700"/>
        <dbReference type="ChEBI" id="CHEBI:15378"/>
        <dbReference type="ChEBI" id="CHEBI:29950"/>
        <dbReference type="ChEBI" id="CHEBI:50058"/>
        <dbReference type="ChEBI" id="CHEBI:57783"/>
        <dbReference type="ChEBI" id="CHEBI:58349"/>
        <dbReference type="EC" id="1.8.1.9"/>
    </reaction>
</comment>
<evidence type="ECO:0000256" key="5">
    <source>
        <dbReference type="ARBA" id="ARBA00023284"/>
    </source>
</evidence>
<dbReference type="Pfam" id="PF07992">
    <property type="entry name" value="Pyr_redox_2"/>
    <property type="match status" value="1"/>
</dbReference>
<dbReference type="EMBL" id="SRYE01000004">
    <property type="protein sequence ID" value="TGY61656.1"/>
    <property type="molecule type" value="Genomic_DNA"/>
</dbReference>
<dbReference type="InterPro" id="IPR050097">
    <property type="entry name" value="Ferredoxin-NADP_redctase_2"/>
</dbReference>
<evidence type="ECO:0000313" key="9">
    <source>
        <dbReference type="Proteomes" id="UP000310263"/>
    </source>
</evidence>
<keyword evidence="1" id="KW-0285">Flavoprotein</keyword>
<dbReference type="OrthoDB" id="109585at2"/>
<proteinExistence type="predicted"/>
<evidence type="ECO:0000256" key="2">
    <source>
        <dbReference type="ARBA" id="ARBA00022827"/>
    </source>
</evidence>
<gene>
    <name evidence="8" type="ORF">E5334_06515</name>
</gene>
<feature type="domain" description="FAD/NAD(P)-binding" evidence="7">
    <location>
        <begin position="5"/>
        <end position="297"/>
    </location>
</feature>
<evidence type="ECO:0000313" key="8">
    <source>
        <dbReference type="EMBL" id="TGY61656.1"/>
    </source>
</evidence>
<dbReference type="GO" id="GO:0004791">
    <property type="term" value="F:thioredoxin-disulfide reductase (NADPH) activity"/>
    <property type="evidence" value="ECO:0007669"/>
    <property type="project" value="UniProtKB-EC"/>
</dbReference>
<sequence length="313" mass="32808">MISHDLAIVGAGPAGLTAAIYADRAGLDAITLEAGMFGGQIAQSDMVDNYPGIESISGAELSERMHAHAESLGAAFTSDSVTSIEHDPATGLFLLTGWSETYQARAVILSTGGSPRSAGFEGEDAFKGHGVSYCATCDGMFYRDKLVYVVGGGNTACEEADFLSRICKKVVLIVRKDHLRAQAALQEKVTLNPKIEIRYQCAIKSLSGEGMLPQTIVLKDTATGETQTYTHEAGSFGVFVFIGMIPASELAAPFTQINGAGEVVANEDMSTATPGFFVAGDLRQKPLRQVITAASDGAIAANSAALYLGNLVI</sequence>
<dbReference type="PRINTS" id="PR00368">
    <property type="entry name" value="FADPNR"/>
</dbReference>
<dbReference type="InterPro" id="IPR008255">
    <property type="entry name" value="Pyr_nucl-diS_OxRdtase_2_AS"/>
</dbReference>
<keyword evidence="9" id="KW-1185">Reference proteome</keyword>
<keyword evidence="5" id="KW-0676">Redox-active center</keyword>
<keyword evidence="2" id="KW-0274">FAD</keyword>
<evidence type="ECO:0000256" key="3">
    <source>
        <dbReference type="ARBA" id="ARBA00023002"/>
    </source>
</evidence>
<accession>A0A4S2EYQ6</accession>
<name>A0A4S2EYQ6_9ACTN</name>
<dbReference type="Gene3D" id="3.50.50.60">
    <property type="entry name" value="FAD/NAD(P)-binding domain"/>
    <property type="match status" value="2"/>
</dbReference>
<dbReference type="InterPro" id="IPR036188">
    <property type="entry name" value="FAD/NAD-bd_sf"/>
</dbReference>
<keyword evidence="4" id="KW-1015">Disulfide bond</keyword>
<organism evidence="8 9">
    <name type="scientific">Muricaecibacterium torontonense</name>
    <dbReference type="NCBI Taxonomy" id="3032871"/>
    <lineage>
        <taxon>Bacteria</taxon>
        <taxon>Bacillati</taxon>
        <taxon>Actinomycetota</taxon>
        <taxon>Coriobacteriia</taxon>
        <taxon>Coriobacteriales</taxon>
        <taxon>Atopobiaceae</taxon>
        <taxon>Muricaecibacterium</taxon>
    </lineage>
</organism>
<protein>
    <submittedName>
        <fullName evidence="8">FAD-dependent oxidoreductase</fullName>
    </submittedName>
</protein>
<reference evidence="8 9" key="1">
    <citation type="submission" date="2019-04" db="EMBL/GenBank/DDBJ databases">
        <title>Microbes associate with the intestines of laboratory mice.</title>
        <authorList>
            <person name="Navarre W."/>
            <person name="Wong E."/>
            <person name="Huang K."/>
            <person name="Tropini C."/>
            <person name="Ng K."/>
            <person name="Yu B."/>
        </authorList>
    </citation>
    <scope>NUCLEOTIDE SEQUENCE [LARGE SCALE GENOMIC DNA]</scope>
    <source>
        <strain evidence="8 9">NM07_P-09</strain>
    </source>
</reference>
<evidence type="ECO:0000256" key="4">
    <source>
        <dbReference type="ARBA" id="ARBA00023157"/>
    </source>
</evidence>
<dbReference type="PROSITE" id="PS00573">
    <property type="entry name" value="PYRIDINE_REDOX_2"/>
    <property type="match status" value="1"/>
</dbReference>
<evidence type="ECO:0000259" key="7">
    <source>
        <dbReference type="Pfam" id="PF07992"/>
    </source>
</evidence>
<dbReference type="Proteomes" id="UP000310263">
    <property type="component" value="Unassembled WGS sequence"/>
</dbReference>
<dbReference type="SUPFAM" id="SSF51905">
    <property type="entry name" value="FAD/NAD(P)-binding domain"/>
    <property type="match status" value="1"/>
</dbReference>
<dbReference type="AlphaFoldDB" id="A0A4S2EYQ6"/>
<comment type="caution">
    <text evidence="8">The sequence shown here is derived from an EMBL/GenBank/DDBJ whole genome shotgun (WGS) entry which is preliminary data.</text>
</comment>
<evidence type="ECO:0000256" key="1">
    <source>
        <dbReference type="ARBA" id="ARBA00022630"/>
    </source>
</evidence>
<dbReference type="PRINTS" id="PR00469">
    <property type="entry name" value="PNDRDTASEII"/>
</dbReference>
<keyword evidence="3" id="KW-0560">Oxidoreductase</keyword>
<dbReference type="RefSeq" id="WP_136012789.1">
    <property type="nucleotide sequence ID" value="NZ_SRYE01000004.1"/>
</dbReference>
<evidence type="ECO:0000256" key="6">
    <source>
        <dbReference type="ARBA" id="ARBA00048132"/>
    </source>
</evidence>
<dbReference type="PANTHER" id="PTHR48105">
    <property type="entry name" value="THIOREDOXIN REDUCTASE 1-RELATED-RELATED"/>
    <property type="match status" value="1"/>
</dbReference>